<keyword evidence="1" id="KW-0732">Signal</keyword>
<keyword evidence="2" id="KW-1185">Reference proteome</keyword>
<accession>A0A915NKH9</accession>
<organism evidence="2 3">
    <name type="scientific">Meloidogyne floridensis</name>
    <dbReference type="NCBI Taxonomy" id="298350"/>
    <lineage>
        <taxon>Eukaryota</taxon>
        <taxon>Metazoa</taxon>
        <taxon>Ecdysozoa</taxon>
        <taxon>Nematoda</taxon>
        <taxon>Chromadorea</taxon>
        <taxon>Rhabditida</taxon>
        <taxon>Tylenchina</taxon>
        <taxon>Tylenchomorpha</taxon>
        <taxon>Tylenchoidea</taxon>
        <taxon>Meloidogynidae</taxon>
        <taxon>Meloidogyninae</taxon>
        <taxon>Meloidogyne</taxon>
    </lineage>
</organism>
<evidence type="ECO:0000256" key="1">
    <source>
        <dbReference type="SAM" id="SignalP"/>
    </source>
</evidence>
<name>A0A915NKH9_9BILA</name>
<evidence type="ECO:0000313" key="3">
    <source>
        <dbReference type="WBParaSite" id="scf7180000418518.g2520"/>
    </source>
</evidence>
<dbReference type="Proteomes" id="UP000887560">
    <property type="component" value="Unplaced"/>
</dbReference>
<sequence length="231" mass="27267">MKSIIQITLTLLFASLVYSGNRNKASTSKSKDHKGKLVVDVDKLEILSGNNDLELFVKDQTKINVFKFLIKETKELNSEILKFFVDSKRFENFELVYATIKEEKNKILKKKFKVLDYILYLLNQHNFVNILKIKEVCNDEEIIEFLEENSLNDYYNDCDELKNIFESYGIGNEIKVSENTINEIENFFDEWANEKKKGHDNFNLNQIIKKFKEIVSEDSKVPMEDFNNYMH</sequence>
<dbReference type="WBParaSite" id="scf7180000418518.g2520">
    <property type="protein sequence ID" value="scf7180000418518.g2520"/>
    <property type="gene ID" value="scf7180000418518.g2520"/>
</dbReference>
<proteinExistence type="predicted"/>
<dbReference type="AlphaFoldDB" id="A0A915NKH9"/>
<feature type="chain" id="PRO_5037318242" evidence="1">
    <location>
        <begin position="20"/>
        <end position="231"/>
    </location>
</feature>
<protein>
    <submittedName>
        <fullName evidence="3">Uncharacterized protein</fullName>
    </submittedName>
</protein>
<reference evidence="3" key="1">
    <citation type="submission" date="2022-11" db="UniProtKB">
        <authorList>
            <consortium name="WormBaseParasite"/>
        </authorList>
    </citation>
    <scope>IDENTIFICATION</scope>
</reference>
<evidence type="ECO:0000313" key="2">
    <source>
        <dbReference type="Proteomes" id="UP000887560"/>
    </source>
</evidence>
<feature type="signal peptide" evidence="1">
    <location>
        <begin position="1"/>
        <end position="19"/>
    </location>
</feature>